<evidence type="ECO:0000256" key="3">
    <source>
        <dbReference type="ARBA" id="ARBA00022898"/>
    </source>
</evidence>
<dbReference type="SUPFAM" id="SSF53383">
    <property type="entry name" value="PLP-dependent transferases"/>
    <property type="match status" value="1"/>
</dbReference>
<gene>
    <name evidence="6" type="ORF">ENL21_08180</name>
</gene>
<dbReference type="InterPro" id="IPR000192">
    <property type="entry name" value="Aminotrans_V_dom"/>
</dbReference>
<organism evidence="6">
    <name type="scientific">Caldithrix abyssi</name>
    <dbReference type="NCBI Taxonomy" id="187145"/>
    <lineage>
        <taxon>Bacteria</taxon>
        <taxon>Pseudomonadati</taxon>
        <taxon>Calditrichota</taxon>
        <taxon>Calditrichia</taxon>
        <taxon>Calditrichales</taxon>
        <taxon>Calditrichaceae</taxon>
        <taxon>Caldithrix</taxon>
    </lineage>
</organism>
<comment type="similarity">
    <text evidence="2">Belongs to the class-V pyridoxal-phosphate-dependent aminotransferase family. NifS/IscS subfamily.</text>
</comment>
<protein>
    <submittedName>
        <fullName evidence="6">Aminotransferase class V-fold PLP-dependent enzyme</fullName>
    </submittedName>
</protein>
<feature type="domain" description="Aminotransferase class V" evidence="5">
    <location>
        <begin position="1"/>
        <end position="157"/>
    </location>
</feature>
<dbReference type="GO" id="GO:0031071">
    <property type="term" value="F:cysteine desulfurase activity"/>
    <property type="evidence" value="ECO:0007669"/>
    <property type="project" value="UniProtKB-EC"/>
</dbReference>
<sequence>VGLLYVRQGIPLEPLLHGGGHENGLRSSTVNVPGIVAFQKAAEIYQQVRQEEWQQLASFKEAITEFVQQNIPGARINSSENSVPHILNVSFENVDGELLAILLDREGIAISTGSACSTGKLKASRIVDAIHLPQKFKKGTIRISLGRFTTAEQVEHLLQKLKTAVEKVRKIS</sequence>
<keyword evidence="6" id="KW-0032">Aminotransferase</keyword>
<keyword evidence="3" id="KW-0663">Pyridoxal phosphate</keyword>
<dbReference type="PANTHER" id="PTHR11601:SF34">
    <property type="entry name" value="CYSTEINE DESULFURASE"/>
    <property type="match status" value="1"/>
</dbReference>
<comment type="caution">
    <text evidence="6">The sequence shown here is derived from an EMBL/GenBank/DDBJ whole genome shotgun (WGS) entry which is preliminary data.</text>
</comment>
<dbReference type="GO" id="GO:0008483">
    <property type="term" value="F:transaminase activity"/>
    <property type="evidence" value="ECO:0007669"/>
    <property type="project" value="UniProtKB-KW"/>
</dbReference>
<dbReference type="InterPro" id="IPR015422">
    <property type="entry name" value="PyrdxlP-dep_Trfase_small"/>
</dbReference>
<comment type="catalytic activity">
    <reaction evidence="4">
        <text>(sulfur carrier)-H + L-cysteine = (sulfur carrier)-SH + L-alanine</text>
        <dbReference type="Rhea" id="RHEA:43892"/>
        <dbReference type="Rhea" id="RHEA-COMP:14737"/>
        <dbReference type="Rhea" id="RHEA-COMP:14739"/>
        <dbReference type="ChEBI" id="CHEBI:29917"/>
        <dbReference type="ChEBI" id="CHEBI:35235"/>
        <dbReference type="ChEBI" id="CHEBI:57972"/>
        <dbReference type="ChEBI" id="CHEBI:64428"/>
        <dbReference type="EC" id="2.8.1.7"/>
    </reaction>
</comment>
<reference evidence="6" key="1">
    <citation type="journal article" date="2020" name="mSystems">
        <title>Genome- and Community-Level Interaction Insights into Carbon Utilization and Element Cycling Functions of Hydrothermarchaeota in Hydrothermal Sediment.</title>
        <authorList>
            <person name="Zhou Z."/>
            <person name="Liu Y."/>
            <person name="Xu W."/>
            <person name="Pan J."/>
            <person name="Luo Z.H."/>
            <person name="Li M."/>
        </authorList>
    </citation>
    <scope>NUCLEOTIDE SEQUENCE [LARGE SCALE GENOMIC DNA]</scope>
    <source>
        <strain evidence="6">HyVt-76</strain>
    </source>
</reference>
<evidence type="ECO:0000256" key="4">
    <source>
        <dbReference type="ARBA" id="ARBA00050776"/>
    </source>
</evidence>
<dbReference type="Gene3D" id="3.90.1150.10">
    <property type="entry name" value="Aspartate Aminotransferase, domain 1"/>
    <property type="match status" value="1"/>
</dbReference>
<dbReference type="AlphaFoldDB" id="A0A7V5H5A5"/>
<dbReference type="InterPro" id="IPR015424">
    <property type="entry name" value="PyrdxlP-dep_Trfase"/>
</dbReference>
<name>A0A7V5H5A5_CALAY</name>
<dbReference type="Pfam" id="PF00266">
    <property type="entry name" value="Aminotran_5"/>
    <property type="match status" value="1"/>
</dbReference>
<keyword evidence="6" id="KW-0808">Transferase</keyword>
<comment type="cofactor">
    <cofactor evidence="1">
        <name>pyridoxal 5'-phosphate</name>
        <dbReference type="ChEBI" id="CHEBI:597326"/>
    </cofactor>
</comment>
<evidence type="ECO:0000256" key="2">
    <source>
        <dbReference type="ARBA" id="ARBA00006490"/>
    </source>
</evidence>
<accession>A0A7V5H5A5</accession>
<dbReference type="Gene3D" id="3.40.640.10">
    <property type="entry name" value="Type I PLP-dependent aspartate aminotransferase-like (Major domain)"/>
    <property type="match status" value="1"/>
</dbReference>
<feature type="non-terminal residue" evidence="6">
    <location>
        <position position="1"/>
    </location>
</feature>
<dbReference type="PANTHER" id="PTHR11601">
    <property type="entry name" value="CYSTEINE DESULFURYLASE FAMILY MEMBER"/>
    <property type="match status" value="1"/>
</dbReference>
<dbReference type="Proteomes" id="UP000886111">
    <property type="component" value="Unassembled WGS sequence"/>
</dbReference>
<evidence type="ECO:0000313" key="6">
    <source>
        <dbReference type="EMBL" id="HHE55745.1"/>
    </source>
</evidence>
<dbReference type="InterPro" id="IPR015421">
    <property type="entry name" value="PyrdxlP-dep_Trfase_major"/>
</dbReference>
<dbReference type="EMBL" id="DRTD01000603">
    <property type="protein sequence ID" value="HHE55745.1"/>
    <property type="molecule type" value="Genomic_DNA"/>
</dbReference>
<evidence type="ECO:0000259" key="5">
    <source>
        <dbReference type="Pfam" id="PF00266"/>
    </source>
</evidence>
<evidence type="ECO:0000256" key="1">
    <source>
        <dbReference type="ARBA" id="ARBA00001933"/>
    </source>
</evidence>
<proteinExistence type="inferred from homology"/>